<keyword evidence="2" id="KW-0238">DNA-binding</keyword>
<evidence type="ECO:0000256" key="4">
    <source>
        <dbReference type="PROSITE-ProRule" id="PRU10137"/>
    </source>
</evidence>
<dbReference type="Pfam" id="PF00239">
    <property type="entry name" value="Resolvase"/>
    <property type="match status" value="1"/>
</dbReference>
<dbReference type="Gene3D" id="3.40.50.1390">
    <property type="entry name" value="Resolvase, N-terminal catalytic domain"/>
    <property type="match status" value="1"/>
</dbReference>
<comment type="caution">
    <text evidence="6">The sequence shown here is derived from an EMBL/GenBank/DDBJ whole genome shotgun (WGS) entry which is preliminary data.</text>
</comment>
<evidence type="ECO:0000313" key="7">
    <source>
        <dbReference type="Proteomes" id="UP000004605"/>
    </source>
</evidence>
<organism evidence="6 7">
    <name type="scientific">Vibrio ichthyoenteri ATCC 700023</name>
    <dbReference type="NCBI Taxonomy" id="870968"/>
    <lineage>
        <taxon>Bacteria</taxon>
        <taxon>Pseudomonadati</taxon>
        <taxon>Pseudomonadota</taxon>
        <taxon>Gammaproteobacteria</taxon>
        <taxon>Vibrionales</taxon>
        <taxon>Vibrionaceae</taxon>
        <taxon>Vibrio</taxon>
    </lineage>
</organism>
<dbReference type="SUPFAM" id="SSF53041">
    <property type="entry name" value="Resolvase-like"/>
    <property type="match status" value="1"/>
</dbReference>
<keyword evidence="7" id="KW-1185">Reference proteome</keyword>
<gene>
    <name evidence="6" type="ORF">VII00023_15446</name>
</gene>
<evidence type="ECO:0000313" key="6">
    <source>
        <dbReference type="EMBL" id="EGU32167.1"/>
    </source>
</evidence>
<reference evidence="6 7" key="1">
    <citation type="journal article" date="2012" name="Int. J. Syst. Evol. Microbiol.">
        <title>Vibrio caribbeanicus sp. nov., isolated from the marine sponge Scleritoderma cyanea.</title>
        <authorList>
            <person name="Hoffmann M."/>
            <person name="Monday S.R."/>
            <person name="Allard M.W."/>
            <person name="Strain E.A."/>
            <person name="Whittaker P."/>
            <person name="Naum M."/>
            <person name="McCarthy P.J."/>
            <person name="Lopez J.V."/>
            <person name="Fischer M."/>
            <person name="Brown E.W."/>
        </authorList>
    </citation>
    <scope>NUCLEOTIDE SEQUENCE [LARGE SCALE GENOMIC DNA]</scope>
    <source>
        <strain evidence="6 7">ATCC 700023</strain>
    </source>
</reference>
<keyword evidence="3" id="KW-0233">DNA recombination</keyword>
<dbReference type="InterPro" id="IPR006119">
    <property type="entry name" value="Resolv_N"/>
</dbReference>
<dbReference type="EMBL" id="AFWF01000280">
    <property type="protein sequence ID" value="EGU32167.1"/>
    <property type="molecule type" value="Genomic_DNA"/>
</dbReference>
<dbReference type="InterPro" id="IPR006118">
    <property type="entry name" value="Recombinase_CS"/>
</dbReference>
<dbReference type="AlphaFoldDB" id="F9S6Y9"/>
<accession>F9S6Y9</accession>
<proteinExistence type="predicted"/>
<feature type="domain" description="Resolvase/invertase-type recombinase catalytic" evidence="5">
    <location>
        <begin position="5"/>
        <end position="49"/>
    </location>
</feature>
<protein>
    <submittedName>
        <fullName evidence="6">Resolvase</fullName>
    </submittedName>
</protein>
<keyword evidence="1" id="KW-0229">DNA integration</keyword>
<dbReference type="Proteomes" id="UP000004605">
    <property type="component" value="Unassembled WGS sequence"/>
</dbReference>
<dbReference type="InterPro" id="IPR036162">
    <property type="entry name" value="Resolvase-like_N_sf"/>
</dbReference>
<sequence>MFIRAYLRASTTDQHADRAKSELQTFANQHGIRIASFYTEHLSGAKLERALSIKFEVRQIL</sequence>
<dbReference type="GO" id="GO:0000150">
    <property type="term" value="F:DNA strand exchange activity"/>
    <property type="evidence" value="ECO:0007669"/>
    <property type="project" value="InterPro"/>
</dbReference>
<evidence type="ECO:0000256" key="1">
    <source>
        <dbReference type="ARBA" id="ARBA00022908"/>
    </source>
</evidence>
<name>F9S6Y9_9VIBR</name>
<evidence type="ECO:0000256" key="2">
    <source>
        <dbReference type="ARBA" id="ARBA00023125"/>
    </source>
</evidence>
<evidence type="ECO:0000259" key="5">
    <source>
        <dbReference type="Pfam" id="PF00239"/>
    </source>
</evidence>
<feature type="active site" description="O-(5'-phospho-DNA)-serine intermediate" evidence="4">
    <location>
        <position position="10"/>
    </location>
</feature>
<evidence type="ECO:0000256" key="3">
    <source>
        <dbReference type="ARBA" id="ARBA00023172"/>
    </source>
</evidence>
<dbReference type="GO" id="GO:0015074">
    <property type="term" value="P:DNA integration"/>
    <property type="evidence" value="ECO:0007669"/>
    <property type="project" value="UniProtKB-KW"/>
</dbReference>
<dbReference type="GO" id="GO:0003677">
    <property type="term" value="F:DNA binding"/>
    <property type="evidence" value="ECO:0007669"/>
    <property type="project" value="UniProtKB-KW"/>
</dbReference>
<dbReference type="PROSITE" id="PS00397">
    <property type="entry name" value="RECOMBINASES_1"/>
    <property type="match status" value="1"/>
</dbReference>